<organism evidence="2">
    <name type="scientific">Myoviridae sp. ct2Qy24</name>
    <dbReference type="NCBI Taxonomy" id="2827656"/>
    <lineage>
        <taxon>Viruses</taxon>
        <taxon>Duplodnaviria</taxon>
        <taxon>Heunggongvirae</taxon>
        <taxon>Uroviricota</taxon>
        <taxon>Caudoviricetes</taxon>
    </lineage>
</organism>
<feature type="region of interest" description="Disordered" evidence="1">
    <location>
        <begin position="126"/>
        <end position="152"/>
    </location>
</feature>
<dbReference type="InterPro" id="IPR025586">
    <property type="entry name" value="PcfJ"/>
</dbReference>
<protein>
    <submittedName>
        <fullName evidence="2">PcfJ like protein</fullName>
    </submittedName>
</protein>
<reference evidence="2" key="1">
    <citation type="journal article" date="2021" name="Proc. Natl. Acad. Sci. U.S.A.">
        <title>A Catalog of Tens of Thousands of Viruses from Human Metagenomes Reveals Hidden Associations with Chronic Diseases.</title>
        <authorList>
            <person name="Tisza M.J."/>
            <person name="Buck C.B."/>
        </authorList>
    </citation>
    <scope>NUCLEOTIDE SEQUENCE</scope>
    <source>
        <strain evidence="2">Ct2Qy24</strain>
    </source>
</reference>
<dbReference type="EMBL" id="BK032666">
    <property type="protein sequence ID" value="DAF53878.1"/>
    <property type="molecule type" value="Genomic_DNA"/>
</dbReference>
<evidence type="ECO:0000313" key="2">
    <source>
        <dbReference type="EMBL" id="DAF53878.1"/>
    </source>
</evidence>
<accession>A0A8S5SSE3</accession>
<sequence>MKRRLVLRETPIKTKKKGKVVTVQNVENILILNMYRDKDLTCRYCMNTDTGEYETWDAKTGEWSVMKAHRAAGGLDWYDNGRSVEKTLKYDPPESRALIKKALDGKTWRNWTEGLVLIDDVETDYGRDQREKKEERRMERERRLQERAPKPPEDFRDWALKAAGGGKHYLFWDKGKKQYACTACGGRSDAKNVPGKHNDMSVCPSCGVQAQVKRRTGKIMERGKVCLMQDMGADMSVCRHFDIRMEWTADGEHVHLSEGVRVMPLRGHKKYICQIRYNCWGRDDKGVCFDKSNPANRRMGKCYLYPQGIRECLVDTEYEDWTGIMEWMAAAGICADYNRMMACADRRMHSVVEYLAKGRFYRLLEETTEWISLFFCSYSGTLDLDGKTAEEVLRLEDRQKINRLRDADGGEAMLEWLRWSEETKEKLPQEALEWVLQEKVSPGQIPGGMSLLKFKNYIIRQQAESYPGKSIRSVIEQHRDYLSMCRRLGKDLSDEMVSRPRQLKRRHDEAVEEIRQQEILDNIAQNREAWEKKAQEMAGKYPGAEDNLAAVRKIYEYTGEEYMVLVPRRLVDIAVEGNALHHCAGSSDRYFERIRNRETYVFFLRKTSAPDVPYYTLEVEPGGTIRQHRTYLDEETGIENVRGFLREWQKVIKKRLTASERELAKISAVKREENLQELREKNNTRVLQGLMEDFMEAV</sequence>
<evidence type="ECO:0000256" key="1">
    <source>
        <dbReference type="SAM" id="MobiDB-lite"/>
    </source>
</evidence>
<name>A0A8S5SSE3_9CAUD</name>
<dbReference type="Pfam" id="PF14284">
    <property type="entry name" value="PcfJ"/>
    <property type="match status" value="1"/>
</dbReference>
<proteinExistence type="predicted"/>